<keyword evidence="5" id="KW-0175">Coiled coil</keyword>
<keyword evidence="3" id="KW-0507">mRNA processing</keyword>
<name>A0A1I8EMP0_WUCBA</name>
<evidence type="ECO:0000256" key="5">
    <source>
        <dbReference type="ARBA" id="ARBA00023054"/>
    </source>
</evidence>
<sequence>MAEKGKDDRQLAWIYEGTKSLVNREDYLLGKRVDKNFELYSDAVIKEKESGIEAVEKPQRCVSGASTSKISNLEVDIVRTEDPLVAIKVREERIWQEKMENPLVQLKMQKLMRKVMEKREKKRLKKLKKLEKKERKLKHSTECGDKVDHTEEKRERKHLQKDSHIPPHLRPKYSSSSESDDREDKSNEADKKSQKERYGLVKIGKYEVRKQEEMDNPYKALPKKQIETYKKSERRQLTEEEMEMKRKEMLENANWRDEVRTKNIKRNALRDEEENRRNEGKTANFISGGQILAEYFPNSYVDPIGIVCNDDVCLPMLNSAASTMTVEQQLRSHRRGLQRTSGFTEQKFTTSIAVTVFRFACSQYVTASRITFSKNTFSTPRINPEIRFTPPRRAKRRIAGFVIP</sequence>
<dbReference type="AlphaFoldDB" id="A0A1I8EMP0"/>
<feature type="compositionally biased region" description="Basic and acidic residues" evidence="8">
    <location>
        <begin position="131"/>
        <end position="165"/>
    </location>
</feature>
<evidence type="ECO:0000256" key="7">
    <source>
        <dbReference type="ARBA" id="ARBA00023242"/>
    </source>
</evidence>
<feature type="compositionally biased region" description="Basic and acidic residues" evidence="8">
    <location>
        <begin position="182"/>
        <end position="197"/>
    </location>
</feature>
<evidence type="ECO:0000256" key="1">
    <source>
        <dbReference type="ARBA" id="ARBA00004123"/>
    </source>
</evidence>
<dbReference type="GO" id="GO:0000398">
    <property type="term" value="P:mRNA splicing, via spliceosome"/>
    <property type="evidence" value="ECO:0007669"/>
    <property type="project" value="TreeGrafter"/>
</dbReference>
<keyword evidence="7" id="KW-0539">Nucleus</keyword>
<feature type="region of interest" description="Disordered" evidence="8">
    <location>
        <begin position="122"/>
        <end position="197"/>
    </location>
</feature>
<reference evidence="9 10" key="1">
    <citation type="submission" date="2016-11" db="UniProtKB">
        <authorList>
            <consortium name="WormBaseParasite"/>
        </authorList>
    </citation>
    <scope>IDENTIFICATION</scope>
    <source>
        <strain evidence="9 10">pt0022</strain>
    </source>
</reference>
<keyword evidence="4" id="KW-0747">Spliceosome</keyword>
<accession>A0A1I8EMP0</accession>
<evidence type="ECO:0000256" key="3">
    <source>
        <dbReference type="ARBA" id="ARBA00022664"/>
    </source>
</evidence>
<evidence type="ECO:0000256" key="4">
    <source>
        <dbReference type="ARBA" id="ARBA00022728"/>
    </source>
</evidence>
<protein>
    <submittedName>
        <fullName evidence="9 10">Uncharacterized protein</fullName>
    </submittedName>
</protein>
<comment type="subcellular location">
    <subcellularLocation>
        <location evidence="1">Nucleus</location>
    </subcellularLocation>
</comment>
<dbReference type="WBParaSite" id="maker-PairedContig_5361-snap-gene-0.4-mRNA-1">
    <property type="protein sequence ID" value="maker-PairedContig_5361-snap-gene-0.4-mRNA-1"/>
    <property type="gene ID" value="maker-PairedContig_5361-snap-gene-0.4"/>
</dbReference>
<dbReference type="GO" id="GO:0005684">
    <property type="term" value="C:U2-type spliceosomal complex"/>
    <property type="evidence" value="ECO:0007669"/>
    <property type="project" value="TreeGrafter"/>
</dbReference>
<evidence type="ECO:0000313" key="9">
    <source>
        <dbReference type="WBParaSite" id="maker-PairedContig_3239-snap-gene-0.19-mRNA-1"/>
    </source>
</evidence>
<proteinExistence type="inferred from homology"/>
<keyword evidence="6" id="KW-0508">mRNA splicing</keyword>
<dbReference type="WBParaSite" id="maker-PairedContig_3239-snap-gene-0.19-mRNA-1">
    <property type="protein sequence ID" value="maker-PairedContig_3239-snap-gene-0.19-mRNA-1"/>
    <property type="gene ID" value="maker-PairedContig_3239-snap-gene-0.19"/>
</dbReference>
<comment type="similarity">
    <text evidence="2">Belongs to the CWC25 family.</text>
</comment>
<evidence type="ECO:0000256" key="2">
    <source>
        <dbReference type="ARBA" id="ARBA00006695"/>
    </source>
</evidence>
<dbReference type="PANTHER" id="PTHR16196:SF0">
    <property type="entry name" value="PRE-MRNA-SPLICING FACTOR CWC25 HOMOLOG"/>
    <property type="match status" value="1"/>
</dbReference>
<dbReference type="InterPro" id="IPR051376">
    <property type="entry name" value="CWC25_splicing_factor"/>
</dbReference>
<dbReference type="Pfam" id="PF12542">
    <property type="entry name" value="CWC25"/>
    <property type="match status" value="1"/>
</dbReference>
<organism evidence="9">
    <name type="scientific">Wuchereria bancrofti</name>
    <dbReference type="NCBI Taxonomy" id="6293"/>
    <lineage>
        <taxon>Eukaryota</taxon>
        <taxon>Metazoa</taxon>
        <taxon>Ecdysozoa</taxon>
        <taxon>Nematoda</taxon>
        <taxon>Chromadorea</taxon>
        <taxon>Rhabditida</taxon>
        <taxon>Spirurina</taxon>
        <taxon>Spiruromorpha</taxon>
        <taxon>Filarioidea</taxon>
        <taxon>Onchocercidae</taxon>
        <taxon>Wuchereria</taxon>
    </lineage>
</organism>
<dbReference type="PANTHER" id="PTHR16196">
    <property type="entry name" value="CELL CYCLE CONTROL PROTEIN CWF25"/>
    <property type="match status" value="1"/>
</dbReference>
<dbReference type="InterPro" id="IPR022209">
    <property type="entry name" value="CWC25"/>
</dbReference>
<evidence type="ECO:0000256" key="8">
    <source>
        <dbReference type="SAM" id="MobiDB-lite"/>
    </source>
</evidence>
<evidence type="ECO:0000256" key="6">
    <source>
        <dbReference type="ARBA" id="ARBA00023187"/>
    </source>
</evidence>
<evidence type="ECO:0000313" key="10">
    <source>
        <dbReference type="WBParaSite" id="maker-PairedContig_5361-snap-gene-0.4-mRNA-1"/>
    </source>
</evidence>
<dbReference type="STRING" id="6293.A0A1I8EMP0"/>